<dbReference type="Gene3D" id="2.120.10.10">
    <property type="match status" value="1"/>
</dbReference>
<keyword evidence="2" id="KW-1185">Reference proteome</keyword>
<dbReference type="CDD" id="cd15482">
    <property type="entry name" value="Sialidase_non-viral"/>
    <property type="match status" value="2"/>
</dbReference>
<evidence type="ECO:0000313" key="2">
    <source>
        <dbReference type="Proteomes" id="UP001596989"/>
    </source>
</evidence>
<proteinExistence type="predicted"/>
<dbReference type="Proteomes" id="UP001596989">
    <property type="component" value="Unassembled WGS sequence"/>
</dbReference>
<dbReference type="RefSeq" id="WP_377563034.1">
    <property type="nucleotide sequence ID" value="NZ_JBHTJZ010000007.1"/>
</dbReference>
<name>A0ABW3HNR5_9BACL</name>
<dbReference type="EC" id="3.2.1.-" evidence="1"/>
<keyword evidence="1" id="KW-0326">Glycosidase</keyword>
<organism evidence="1 2">
    <name type="scientific">Paenibacillus chungangensis</name>
    <dbReference type="NCBI Taxonomy" id="696535"/>
    <lineage>
        <taxon>Bacteria</taxon>
        <taxon>Bacillati</taxon>
        <taxon>Bacillota</taxon>
        <taxon>Bacilli</taxon>
        <taxon>Bacillales</taxon>
        <taxon>Paenibacillaceae</taxon>
        <taxon>Paenibacillus</taxon>
    </lineage>
</organism>
<dbReference type="InterPro" id="IPR036278">
    <property type="entry name" value="Sialidase_sf"/>
</dbReference>
<gene>
    <name evidence="1" type="ORF">ACFQ2I_06910</name>
</gene>
<sequence length="423" mass="46987">MHPYKVKELAPDYVKVYESPDPAAVYAYSPGIAALPGGRLIATLDISGPGMHAMPGPKRVIEGGALWYGKVFTSDDDGRTWTHRADFPFMHARPFAAGNRVYVIGHCNDLTIMYSDDNGDSWSDPTVLTEGEVWHQAPANVHYAKGNVYLVMEHITKPDVQGWPVSVIAPVLLRGKADSDLSRRENWTFASELIFQQAIPEEELDYFGVPFYPVEAGGANEVAPGRVCYRMGWLETNVVQFVDENHYLHDPSGATFHLWMRAHTGGTGFAAVAKAVEQSDGSILTMLEKAPSGRKIAYVPCPGGQMKFHILYDEPTRLYWLLSTQATDSMTHAERLPSGRFNLPNNERNRLQLHFSRNGFDWCFAGLVAKTDSDTEARHYASMVIAGDDLLILSRSGDGNAPCAHNGNIISLHRVSRFRELVY</sequence>
<dbReference type="GO" id="GO:0016798">
    <property type="term" value="F:hydrolase activity, acting on glycosyl bonds"/>
    <property type="evidence" value="ECO:0007669"/>
    <property type="project" value="UniProtKB-KW"/>
</dbReference>
<accession>A0ABW3HNR5</accession>
<dbReference type="SUPFAM" id="SSF50939">
    <property type="entry name" value="Sialidases"/>
    <property type="match status" value="1"/>
</dbReference>
<reference evidence="2" key="1">
    <citation type="journal article" date="2019" name="Int. J. Syst. Evol. Microbiol.">
        <title>The Global Catalogue of Microorganisms (GCM) 10K type strain sequencing project: providing services to taxonomists for standard genome sequencing and annotation.</title>
        <authorList>
            <consortium name="The Broad Institute Genomics Platform"/>
            <consortium name="The Broad Institute Genome Sequencing Center for Infectious Disease"/>
            <person name="Wu L."/>
            <person name="Ma J."/>
        </authorList>
    </citation>
    <scope>NUCLEOTIDE SEQUENCE [LARGE SCALE GENOMIC DNA]</scope>
    <source>
        <strain evidence="2">CCUG 59129</strain>
    </source>
</reference>
<dbReference type="EMBL" id="JBHTJZ010000007">
    <property type="protein sequence ID" value="MFD0959114.1"/>
    <property type="molecule type" value="Genomic_DNA"/>
</dbReference>
<keyword evidence="1" id="KW-0378">Hydrolase</keyword>
<protein>
    <submittedName>
        <fullName evidence="1">Sialidase family protein</fullName>
        <ecNumber evidence="1">3.2.1.-</ecNumber>
    </submittedName>
</protein>
<comment type="caution">
    <text evidence="1">The sequence shown here is derived from an EMBL/GenBank/DDBJ whole genome shotgun (WGS) entry which is preliminary data.</text>
</comment>
<evidence type="ECO:0000313" key="1">
    <source>
        <dbReference type="EMBL" id="MFD0959114.1"/>
    </source>
</evidence>